<dbReference type="InterPro" id="IPR004302">
    <property type="entry name" value="Cellulose/chitin-bd_N"/>
</dbReference>
<name>A0A401YEY4_9ACTN</name>
<gene>
    <name evidence="4" type="ORF">EHYA_00814</name>
</gene>
<dbReference type="Proteomes" id="UP000286931">
    <property type="component" value="Unassembled WGS sequence"/>
</dbReference>
<evidence type="ECO:0000313" key="5">
    <source>
        <dbReference type="Proteomes" id="UP000286931"/>
    </source>
</evidence>
<proteinExistence type="predicted"/>
<dbReference type="InterPro" id="IPR014756">
    <property type="entry name" value="Ig_E-set"/>
</dbReference>
<dbReference type="AlphaFoldDB" id="A0A401YEY4"/>
<evidence type="ECO:0000313" key="4">
    <source>
        <dbReference type="EMBL" id="GCD93171.1"/>
    </source>
</evidence>
<dbReference type="Pfam" id="PF03067">
    <property type="entry name" value="LPMO_10"/>
    <property type="match status" value="1"/>
</dbReference>
<evidence type="ECO:0000256" key="2">
    <source>
        <dbReference type="SAM" id="SignalP"/>
    </source>
</evidence>
<dbReference type="SUPFAM" id="SSF81296">
    <property type="entry name" value="E set domains"/>
    <property type="match status" value="1"/>
</dbReference>
<dbReference type="Gene3D" id="2.70.50.50">
    <property type="entry name" value="chitin-binding protein cbp21"/>
    <property type="match status" value="1"/>
</dbReference>
<dbReference type="InterPro" id="IPR051024">
    <property type="entry name" value="GlcNAc_Chitin_IntDeg"/>
</dbReference>
<protein>
    <submittedName>
        <fullName evidence="4">Chitin-binding protein</fullName>
    </submittedName>
</protein>
<dbReference type="EMBL" id="BIFH01000013">
    <property type="protein sequence ID" value="GCD93171.1"/>
    <property type="molecule type" value="Genomic_DNA"/>
</dbReference>
<keyword evidence="1 2" id="KW-0732">Signal</keyword>
<accession>A0A401YEY4</accession>
<dbReference type="CDD" id="cd21177">
    <property type="entry name" value="LPMO_AA10"/>
    <property type="match status" value="1"/>
</dbReference>
<feature type="domain" description="Chitin-binding type-4" evidence="3">
    <location>
        <begin position="32"/>
        <end position="198"/>
    </location>
</feature>
<feature type="signal peptide" evidence="2">
    <location>
        <begin position="1"/>
        <end position="31"/>
    </location>
</feature>
<sequence length="200" mass="21761">MRKLRKRNVLATLSASVLALPFLLPAPAASAHGFISGPESRSAYCYDGTVQDCGDIQWEPQSVEGPKGYPAGGPPDGQLCAGADERWAPLDDPRGGQWPTTRLTSGSRFAFTWEIQANHSTTSFRYYVTKPTWNPATPITRAQIESTPFLNVPYHGAQPGTHEVHTGTLPTGRTGRAVIFAVWTIDDTDNAFYSCSDVTF</sequence>
<organism evidence="4 5">
    <name type="scientific">Embleya hyalina</name>
    <dbReference type="NCBI Taxonomy" id="516124"/>
    <lineage>
        <taxon>Bacteria</taxon>
        <taxon>Bacillati</taxon>
        <taxon>Actinomycetota</taxon>
        <taxon>Actinomycetes</taxon>
        <taxon>Kitasatosporales</taxon>
        <taxon>Streptomycetaceae</taxon>
        <taxon>Embleya</taxon>
    </lineage>
</organism>
<dbReference type="PANTHER" id="PTHR34823:SF1">
    <property type="entry name" value="CHITIN-BINDING TYPE-4 DOMAIN-CONTAINING PROTEIN"/>
    <property type="match status" value="1"/>
</dbReference>
<keyword evidence="5" id="KW-1185">Reference proteome</keyword>
<dbReference type="RefSeq" id="WP_126635434.1">
    <property type="nucleotide sequence ID" value="NZ_BIFH01000013.1"/>
</dbReference>
<dbReference type="PANTHER" id="PTHR34823">
    <property type="entry name" value="GLCNAC-BINDING PROTEIN A"/>
    <property type="match status" value="1"/>
</dbReference>
<evidence type="ECO:0000259" key="3">
    <source>
        <dbReference type="Pfam" id="PF03067"/>
    </source>
</evidence>
<comment type="caution">
    <text evidence="4">The sequence shown here is derived from an EMBL/GenBank/DDBJ whole genome shotgun (WGS) entry which is preliminary data.</text>
</comment>
<dbReference type="OrthoDB" id="2702399at2"/>
<evidence type="ECO:0000256" key="1">
    <source>
        <dbReference type="ARBA" id="ARBA00022729"/>
    </source>
</evidence>
<feature type="chain" id="PRO_5038896221" evidence="2">
    <location>
        <begin position="32"/>
        <end position="200"/>
    </location>
</feature>
<reference evidence="4 5" key="1">
    <citation type="submission" date="2018-12" db="EMBL/GenBank/DDBJ databases">
        <title>Draft genome sequence of Embleya hyalina NBRC 13850T.</title>
        <authorList>
            <person name="Komaki H."/>
            <person name="Hosoyama A."/>
            <person name="Kimura A."/>
            <person name="Ichikawa N."/>
            <person name="Tamura T."/>
        </authorList>
    </citation>
    <scope>NUCLEOTIDE SEQUENCE [LARGE SCALE GENOMIC DNA]</scope>
    <source>
        <strain evidence="4 5">NBRC 13850</strain>
    </source>
</reference>